<dbReference type="Proteomes" id="UP000189941">
    <property type="component" value="Unassembled WGS sequence"/>
</dbReference>
<accession>A0A1T4JK66</accession>
<dbReference type="Pfam" id="PF00892">
    <property type="entry name" value="EamA"/>
    <property type="match status" value="2"/>
</dbReference>
<feature type="transmembrane region" description="Helical" evidence="6">
    <location>
        <begin position="127"/>
        <end position="147"/>
    </location>
</feature>
<keyword evidence="9" id="KW-1185">Reference proteome</keyword>
<dbReference type="InterPro" id="IPR000620">
    <property type="entry name" value="EamA_dom"/>
</dbReference>
<feature type="domain" description="EamA" evidence="7">
    <location>
        <begin position="154"/>
        <end position="282"/>
    </location>
</feature>
<dbReference type="PANTHER" id="PTHR22911:SF6">
    <property type="entry name" value="SOLUTE CARRIER FAMILY 35 MEMBER G1"/>
    <property type="match status" value="1"/>
</dbReference>
<keyword evidence="4 6" id="KW-1133">Transmembrane helix</keyword>
<feature type="transmembrane region" description="Helical" evidence="6">
    <location>
        <begin position="244"/>
        <end position="261"/>
    </location>
</feature>
<dbReference type="GO" id="GO:0016020">
    <property type="term" value="C:membrane"/>
    <property type="evidence" value="ECO:0007669"/>
    <property type="project" value="UniProtKB-SubCell"/>
</dbReference>
<dbReference type="OrthoDB" id="5148831at2"/>
<dbReference type="SUPFAM" id="SSF103481">
    <property type="entry name" value="Multidrug resistance efflux transporter EmrE"/>
    <property type="match status" value="2"/>
</dbReference>
<evidence type="ECO:0000259" key="7">
    <source>
        <dbReference type="Pfam" id="PF00892"/>
    </source>
</evidence>
<gene>
    <name evidence="8" type="ORF">SAMN02746011_00050</name>
</gene>
<dbReference type="EMBL" id="FUWO01000001">
    <property type="protein sequence ID" value="SJZ30467.1"/>
    <property type="molecule type" value="Genomic_DNA"/>
</dbReference>
<feature type="domain" description="EamA" evidence="7">
    <location>
        <begin position="6"/>
        <end position="143"/>
    </location>
</feature>
<organism evidence="8 9">
    <name type="scientific">Globicatella sulfidifaciens DSM 15739</name>
    <dbReference type="NCBI Taxonomy" id="1121925"/>
    <lineage>
        <taxon>Bacteria</taxon>
        <taxon>Bacillati</taxon>
        <taxon>Bacillota</taxon>
        <taxon>Bacilli</taxon>
        <taxon>Lactobacillales</taxon>
        <taxon>Aerococcaceae</taxon>
        <taxon>Globicatella</taxon>
    </lineage>
</organism>
<evidence type="ECO:0000256" key="2">
    <source>
        <dbReference type="ARBA" id="ARBA00007362"/>
    </source>
</evidence>
<evidence type="ECO:0000256" key="1">
    <source>
        <dbReference type="ARBA" id="ARBA00004127"/>
    </source>
</evidence>
<feature type="transmembrane region" description="Helical" evidence="6">
    <location>
        <begin position="75"/>
        <end position="92"/>
    </location>
</feature>
<feature type="transmembrane region" description="Helical" evidence="6">
    <location>
        <begin position="104"/>
        <end position="120"/>
    </location>
</feature>
<dbReference type="InterPro" id="IPR037185">
    <property type="entry name" value="EmrE-like"/>
</dbReference>
<dbReference type="RefSeq" id="WP_078754939.1">
    <property type="nucleotide sequence ID" value="NZ_FUWO01000001.1"/>
</dbReference>
<evidence type="ECO:0000256" key="5">
    <source>
        <dbReference type="ARBA" id="ARBA00023136"/>
    </source>
</evidence>
<evidence type="ECO:0000313" key="8">
    <source>
        <dbReference type="EMBL" id="SJZ30467.1"/>
    </source>
</evidence>
<feature type="transmembrane region" description="Helical" evidence="6">
    <location>
        <begin position="184"/>
        <end position="206"/>
    </location>
</feature>
<keyword evidence="3 6" id="KW-0812">Transmembrane</keyword>
<dbReference type="AlphaFoldDB" id="A0A1T4JK66"/>
<name>A0A1T4JK66_9LACT</name>
<comment type="similarity">
    <text evidence="2">Belongs to the EamA transporter family.</text>
</comment>
<feature type="transmembrane region" description="Helical" evidence="6">
    <location>
        <begin position="7"/>
        <end position="25"/>
    </location>
</feature>
<reference evidence="9" key="1">
    <citation type="submission" date="2017-02" db="EMBL/GenBank/DDBJ databases">
        <authorList>
            <person name="Varghese N."/>
            <person name="Submissions S."/>
        </authorList>
    </citation>
    <scope>NUCLEOTIDE SEQUENCE [LARGE SCALE GENOMIC DNA]</scope>
    <source>
        <strain evidence="9">DSM 15739</strain>
    </source>
</reference>
<evidence type="ECO:0000313" key="9">
    <source>
        <dbReference type="Proteomes" id="UP000189941"/>
    </source>
</evidence>
<protein>
    <submittedName>
        <fullName evidence="8">EamA domain-containing membrane protein RarD</fullName>
    </submittedName>
</protein>
<feature type="transmembrane region" description="Helical" evidence="6">
    <location>
        <begin position="153"/>
        <end position="172"/>
    </location>
</feature>
<dbReference type="PANTHER" id="PTHR22911">
    <property type="entry name" value="ACYL-MALONYL CONDENSING ENZYME-RELATED"/>
    <property type="match status" value="1"/>
</dbReference>
<dbReference type="STRING" id="1121925.SAMN02746011_00050"/>
<keyword evidence="5 6" id="KW-0472">Membrane</keyword>
<evidence type="ECO:0000256" key="4">
    <source>
        <dbReference type="ARBA" id="ARBA00022989"/>
    </source>
</evidence>
<feature type="transmembrane region" description="Helical" evidence="6">
    <location>
        <begin position="37"/>
        <end position="54"/>
    </location>
</feature>
<evidence type="ECO:0000256" key="3">
    <source>
        <dbReference type="ARBA" id="ARBA00022692"/>
    </source>
</evidence>
<comment type="subcellular location">
    <subcellularLocation>
        <location evidence="1">Endomembrane system</location>
        <topology evidence="1">Multi-pass membrane protein</topology>
    </subcellularLocation>
</comment>
<proteinExistence type="inferred from homology"/>
<sequence length="298" mass="33144">MSLRSKGIIAILFSALGFSLMNLFIPLAGDIPTIQKSFFRNLIAMIVAIIVLFNEHKKVPVKELEKPKSIPWAMLIMRSFIGTVGLWCNFYAMDHLMISDASVLNKLSPFATLIFSFLFLKEPMKKFHLVVLAFAFTGVLFVVKPTLASTTMFPYLIGILGGVSAGAAYTCVRKLNSMGVTPAFIIAFFSAFSTIISLPQLIFNYAPMSGQQILILLTVGLMATVGQFGITFAYKFAPASEISVFDYTNIIFTGLWGFIFLKQVPDRYSLLGYAMIMLAGILSFQYNRYLLNQMKKEG</sequence>
<feature type="transmembrane region" description="Helical" evidence="6">
    <location>
        <begin position="212"/>
        <end position="232"/>
    </location>
</feature>
<feature type="transmembrane region" description="Helical" evidence="6">
    <location>
        <begin position="267"/>
        <end position="286"/>
    </location>
</feature>
<evidence type="ECO:0000256" key="6">
    <source>
        <dbReference type="SAM" id="Phobius"/>
    </source>
</evidence>